<name>A0ACA9TLM8_BIOOC</name>
<evidence type="ECO:0000313" key="1">
    <source>
        <dbReference type="EMBL" id="CAG9941743.1"/>
    </source>
</evidence>
<evidence type="ECO:0000313" key="2">
    <source>
        <dbReference type="Proteomes" id="UP000836387"/>
    </source>
</evidence>
<comment type="caution">
    <text evidence="1">The sequence shown here is derived from an EMBL/GenBank/DDBJ whole genome shotgun (WGS) entry which is preliminary data.</text>
</comment>
<reference evidence="1" key="1">
    <citation type="submission" date="2020-04" db="EMBL/GenBank/DDBJ databases">
        <authorList>
            <person name="Broberg M."/>
        </authorList>
    </citation>
    <scope>NUCLEOTIDE SEQUENCE</scope>
</reference>
<reference evidence="1" key="2">
    <citation type="submission" date="2021-10" db="EMBL/GenBank/DDBJ databases">
        <authorList>
            <person name="Piombo E."/>
        </authorList>
    </citation>
    <scope>NUCLEOTIDE SEQUENCE</scope>
</reference>
<keyword evidence="2" id="KW-1185">Reference proteome</keyword>
<proteinExistence type="predicted"/>
<protein>
    <submittedName>
        <fullName evidence="1">Uncharacterized protein</fullName>
    </submittedName>
</protein>
<gene>
    <name evidence="1" type="ORF">CRV2_00003177</name>
</gene>
<organism evidence="1 2">
    <name type="scientific">Clonostachys rosea f. rosea IK726</name>
    <dbReference type="NCBI Taxonomy" id="1349383"/>
    <lineage>
        <taxon>Eukaryota</taxon>
        <taxon>Fungi</taxon>
        <taxon>Dikarya</taxon>
        <taxon>Ascomycota</taxon>
        <taxon>Pezizomycotina</taxon>
        <taxon>Sordariomycetes</taxon>
        <taxon>Hypocreomycetidae</taxon>
        <taxon>Hypocreales</taxon>
        <taxon>Bionectriaceae</taxon>
        <taxon>Clonostachys</taxon>
    </lineage>
</organism>
<dbReference type="Proteomes" id="UP000836387">
    <property type="component" value="Unassembled WGS sequence"/>
</dbReference>
<sequence>MFSGLDTQSSDPSESSGGADEGEDGNGHVTAMSFYGRACTNCYAVKCKCEYPAEGGSCLRCRRLDKECRPTVPVRRRRVQKESRSRTARLERQLSELMALVGTTSRTGSGESPDLATSTAAASVCSQTYNSTPISHTPSSTGIPDDPSIQHPINPIPSISDDGQIVHLSDNEWDESLIIFQLSILQGFPFIYIAQGVGPAQFRCQYPIVSLCIVFIASSDLQRKVAMGKTISETLTKKIIIQRRANVDLLLASICFTGWLVTVLYLPLLLNTQADDSDRIHHNGKPEMLTAWVQLTLTVVYDMKLNVTKLNSMLLRRALLGAFILASIGNQDESSVQALKWTSIMNESLTILADTPECPGDRLLAAQVHCHLILQDSPLAGPFLGQPGTEVEHNPARQLYQQEASSRLQKVKTAFQMEAACNPVVAMTILATEQAIFSTAVGTLGDYQPPEVQMQIISNFHRSLLAVSGWFRTFLPLGAQALTTLPIASFVQLSSIVETLFSLTTFESPLWDTELVSQTVDVFATMDTIAHMLKSIPGILGQRAVPNATPPGEMDVISVAVENIKEQKKGWESVAAEKRALRTLLNEIWGYDLTLNDLDFEGLQREGLDSK</sequence>
<dbReference type="EMBL" id="CADEHS020000005">
    <property type="protein sequence ID" value="CAG9941743.1"/>
    <property type="molecule type" value="Genomic_DNA"/>
</dbReference>
<accession>A0ACA9TLM8</accession>